<reference evidence="3 4" key="1">
    <citation type="submission" date="2023-04" db="EMBL/GenBank/DDBJ databases">
        <title>Spirochaete genome identified in red abalone sample constitutes a novel genus.</title>
        <authorList>
            <person name="Sharma S.P."/>
            <person name="Purcell C.M."/>
            <person name="Hyde J.R."/>
            <person name="Severin A.J."/>
        </authorList>
    </citation>
    <scope>NUCLEOTIDE SEQUENCE [LARGE SCALE GENOMIC DNA]</scope>
    <source>
        <strain evidence="3 4">SP-2023</strain>
    </source>
</reference>
<dbReference type="Pfam" id="PF22809">
    <property type="entry name" value="DUF7014"/>
    <property type="match status" value="1"/>
</dbReference>
<evidence type="ECO:0008006" key="5">
    <source>
        <dbReference type="Google" id="ProtNLM"/>
    </source>
</evidence>
<evidence type="ECO:0000313" key="4">
    <source>
        <dbReference type="Proteomes" id="UP001228690"/>
    </source>
</evidence>
<organism evidence="3 4">
    <name type="scientific">Candidatus Haliotispira prima</name>
    <dbReference type="NCBI Taxonomy" id="3034016"/>
    <lineage>
        <taxon>Bacteria</taxon>
        <taxon>Pseudomonadati</taxon>
        <taxon>Spirochaetota</taxon>
        <taxon>Spirochaetia</taxon>
        <taxon>Spirochaetales</taxon>
        <taxon>Spirochaetaceae</taxon>
        <taxon>Candidatus Haliotispira</taxon>
    </lineage>
</organism>
<feature type="domain" description="DUF7014" evidence="2">
    <location>
        <begin position="198"/>
        <end position="327"/>
    </location>
</feature>
<gene>
    <name evidence="3" type="ORF">P0082_07605</name>
</gene>
<evidence type="ECO:0000259" key="1">
    <source>
        <dbReference type="Pfam" id="PF18863"/>
    </source>
</evidence>
<keyword evidence="4" id="KW-1185">Reference proteome</keyword>
<dbReference type="InterPro" id="IPR054280">
    <property type="entry name" value="DUF7014"/>
</dbReference>
<dbReference type="Pfam" id="PF18863">
    <property type="entry name" value="AbiJ_NTD4"/>
    <property type="match status" value="1"/>
</dbReference>
<dbReference type="InterPro" id="IPR049503">
    <property type="entry name" value="AbiJ_NTD4"/>
</dbReference>
<proteinExistence type="predicted"/>
<dbReference type="RefSeq" id="WP_326926522.1">
    <property type="nucleotide sequence ID" value="NZ_CP123443.1"/>
</dbReference>
<sequence>MVWLWGLAGSEARINVLVWGRLGIKMVYSLYSKREKKQRGESPDVYTYDLLPKELCVQIIQIWMTINDQKNYSVDTRKVYKKITEILYHEYGIFQFPINKIYNNNHREADFLNLRNYLLELNDIERQLDIVELSFRVIKDYTRVGGIRTVDHKIDELNFRFKENGVGYQLEGDKIIKINNELIHEEAVKPALGFLRGKIYKGAQEEYLKAYEHYRKGNYKESLNDCLKAFESTMIAICNKKKWKYPAKPTAKQLINVCKKNGLIPEYWESQNHALVNLLEGSIPIGRNKNSGHGQGTTLTKISEHMVSYMLHMTASTILFLAKCNEALSKKK</sequence>
<dbReference type="Proteomes" id="UP001228690">
    <property type="component" value="Chromosome"/>
</dbReference>
<evidence type="ECO:0000313" key="3">
    <source>
        <dbReference type="EMBL" id="WGK68346.1"/>
    </source>
</evidence>
<accession>A0ABY8MED4</accession>
<dbReference type="NCBIfam" id="NF046078">
    <property type="entry name" value="STM4504_CBY0614"/>
    <property type="match status" value="1"/>
</dbReference>
<feature type="domain" description="HEPN AbiJ-N-terminal" evidence="1">
    <location>
        <begin position="30"/>
        <end position="190"/>
    </location>
</feature>
<dbReference type="EMBL" id="CP123443">
    <property type="protein sequence ID" value="WGK68346.1"/>
    <property type="molecule type" value="Genomic_DNA"/>
</dbReference>
<protein>
    <recommendedName>
        <fullName evidence="5">Abortive infection protein-like C-terminal domain-containing protein</fullName>
    </recommendedName>
</protein>
<evidence type="ECO:0000259" key="2">
    <source>
        <dbReference type="Pfam" id="PF22809"/>
    </source>
</evidence>
<name>A0ABY8MED4_9SPIO</name>